<feature type="region of interest" description="Disordered" evidence="6">
    <location>
        <begin position="173"/>
        <end position="200"/>
    </location>
</feature>
<reference evidence="7" key="1">
    <citation type="submission" date="2022-07" db="EMBL/GenBank/DDBJ databases">
        <title>Draft genome sequence of Zalerion maritima ATCC 34329, a (micro)plastics degrading marine fungus.</title>
        <authorList>
            <person name="Paco A."/>
            <person name="Goncalves M.F.M."/>
            <person name="Rocha-Santos T.A.P."/>
            <person name="Alves A."/>
        </authorList>
    </citation>
    <scope>NUCLEOTIDE SEQUENCE</scope>
    <source>
        <strain evidence="7">ATCC 34329</strain>
    </source>
</reference>
<evidence type="ECO:0000256" key="5">
    <source>
        <dbReference type="ARBA" id="ARBA00022691"/>
    </source>
</evidence>
<evidence type="ECO:0000256" key="3">
    <source>
        <dbReference type="ARBA" id="ARBA00022603"/>
    </source>
</evidence>
<dbReference type="PANTHER" id="PTHR12303">
    <property type="entry name" value="CARNOSINE N-METHYLTRANSFERASE"/>
    <property type="match status" value="1"/>
</dbReference>
<feature type="region of interest" description="Disordered" evidence="6">
    <location>
        <begin position="1"/>
        <end position="23"/>
    </location>
</feature>
<comment type="caution">
    <text evidence="7">The sequence shown here is derived from an EMBL/GenBank/DDBJ whole genome shotgun (WGS) entry which is preliminary data.</text>
</comment>
<evidence type="ECO:0000256" key="6">
    <source>
        <dbReference type="SAM" id="MobiDB-lite"/>
    </source>
</evidence>
<evidence type="ECO:0000313" key="7">
    <source>
        <dbReference type="EMBL" id="KAJ2894300.1"/>
    </source>
</evidence>
<gene>
    <name evidence="7" type="ORF">MKZ38_007739</name>
</gene>
<dbReference type="Pfam" id="PF07942">
    <property type="entry name" value="CARME"/>
    <property type="match status" value="1"/>
</dbReference>
<feature type="compositionally biased region" description="Basic and acidic residues" evidence="6">
    <location>
        <begin position="362"/>
        <end position="375"/>
    </location>
</feature>
<protein>
    <recommendedName>
        <fullName evidence="2">carnosine N-methyltransferase</fullName>
        <ecNumber evidence="2">2.1.1.22</ecNumber>
    </recommendedName>
</protein>
<feature type="region of interest" description="Disordered" evidence="6">
    <location>
        <begin position="361"/>
        <end position="385"/>
    </location>
</feature>
<proteinExistence type="inferred from homology"/>
<comment type="similarity">
    <text evidence="1">Belongs to the carnosine N-methyltransferase family.</text>
</comment>
<dbReference type="GO" id="GO:0032259">
    <property type="term" value="P:methylation"/>
    <property type="evidence" value="ECO:0007669"/>
    <property type="project" value="UniProtKB-KW"/>
</dbReference>
<sequence length="457" mass="49972">MASLTPPAETKPGGGQQEQWQGLEDSIQDPEEMRVLCCALDSFLQYPKVAHFNSTHLRRQSFYALPRAHWELLAKPPFNYLDTLTAVDDAIDSNAELARAIVTSGLQSFHLSSLPTPPPATPSSGLPTLPEAWQGVARNSDVDKARSTIRQFYRDWSAAGAVERESCYGPVKEALDDERSSPRSGASKRGGQDDEEEEPFRVLVPGAGLGRLVFDLCASGYESEGNEISYHQLLASSYILNGTEGAGQHTIYPWVHSFSNHRTRANHLASCTVPDIHPATELKRRGPNAGSMSMCAADFLCLYSDGEHRDHYDAVASVFFLDTAPNLIRYLETIYSCLKPGGVLVNFGPLLWHFENNAPGNHGHDDDGDGVHDAKNSNGIADPGSFELTDEEVTALVEHMGFKIEERRTDIEAPYVIDPESMLKTVYKASFWVARKAGPGGQALGLVASTPSNAQKQ</sequence>
<dbReference type="InterPro" id="IPR012901">
    <property type="entry name" value="CARME"/>
</dbReference>
<dbReference type="EC" id="2.1.1.22" evidence="2"/>
<dbReference type="InterPro" id="IPR029063">
    <property type="entry name" value="SAM-dependent_MTases_sf"/>
</dbReference>
<name>A0AAD5WPM9_9PEZI</name>
<dbReference type="SUPFAM" id="SSF53335">
    <property type="entry name" value="S-adenosyl-L-methionine-dependent methyltransferases"/>
    <property type="match status" value="1"/>
</dbReference>
<dbReference type="PANTHER" id="PTHR12303:SF6">
    <property type="entry name" value="CARNOSINE N-METHYLTRANSFERASE"/>
    <property type="match status" value="1"/>
</dbReference>
<dbReference type="GO" id="GO:0030735">
    <property type="term" value="F:carnosine N-methyltransferase activity"/>
    <property type="evidence" value="ECO:0007669"/>
    <property type="project" value="UniProtKB-EC"/>
</dbReference>
<evidence type="ECO:0000256" key="4">
    <source>
        <dbReference type="ARBA" id="ARBA00022679"/>
    </source>
</evidence>
<evidence type="ECO:0000256" key="2">
    <source>
        <dbReference type="ARBA" id="ARBA00012003"/>
    </source>
</evidence>
<keyword evidence="8" id="KW-1185">Reference proteome</keyword>
<dbReference type="Proteomes" id="UP001201980">
    <property type="component" value="Unassembled WGS sequence"/>
</dbReference>
<dbReference type="Gene3D" id="3.40.50.150">
    <property type="entry name" value="Vaccinia Virus protein VP39"/>
    <property type="match status" value="1"/>
</dbReference>
<keyword evidence="3 7" id="KW-0489">Methyltransferase</keyword>
<keyword evidence="5" id="KW-0949">S-adenosyl-L-methionine</keyword>
<dbReference type="SMART" id="SM01296">
    <property type="entry name" value="N2227"/>
    <property type="match status" value="1"/>
</dbReference>
<dbReference type="AlphaFoldDB" id="A0AAD5WPM9"/>
<evidence type="ECO:0000256" key="1">
    <source>
        <dbReference type="ARBA" id="ARBA00010086"/>
    </source>
</evidence>
<evidence type="ECO:0000313" key="8">
    <source>
        <dbReference type="Proteomes" id="UP001201980"/>
    </source>
</evidence>
<keyword evidence="4" id="KW-0808">Transferase</keyword>
<dbReference type="EMBL" id="JAKWBI020000507">
    <property type="protein sequence ID" value="KAJ2894300.1"/>
    <property type="molecule type" value="Genomic_DNA"/>
</dbReference>
<accession>A0AAD5WPM9</accession>
<organism evidence="7 8">
    <name type="scientific">Zalerion maritima</name>
    <dbReference type="NCBI Taxonomy" id="339359"/>
    <lineage>
        <taxon>Eukaryota</taxon>
        <taxon>Fungi</taxon>
        <taxon>Dikarya</taxon>
        <taxon>Ascomycota</taxon>
        <taxon>Pezizomycotina</taxon>
        <taxon>Sordariomycetes</taxon>
        <taxon>Lulworthiomycetidae</taxon>
        <taxon>Lulworthiales</taxon>
        <taxon>Lulworthiaceae</taxon>
        <taxon>Zalerion</taxon>
    </lineage>
</organism>